<evidence type="ECO:0000313" key="1">
    <source>
        <dbReference type="EMBL" id="CAG8851457.1"/>
    </source>
</evidence>
<comment type="caution">
    <text evidence="1">The sequence shown here is derived from an EMBL/GenBank/DDBJ whole genome shotgun (WGS) entry which is preliminary data.</text>
</comment>
<organism evidence="1 2">
    <name type="scientific">Racocetra persica</name>
    <dbReference type="NCBI Taxonomy" id="160502"/>
    <lineage>
        <taxon>Eukaryota</taxon>
        <taxon>Fungi</taxon>
        <taxon>Fungi incertae sedis</taxon>
        <taxon>Mucoromycota</taxon>
        <taxon>Glomeromycotina</taxon>
        <taxon>Glomeromycetes</taxon>
        <taxon>Diversisporales</taxon>
        <taxon>Gigasporaceae</taxon>
        <taxon>Racocetra</taxon>
    </lineage>
</organism>
<feature type="non-terminal residue" evidence="1">
    <location>
        <position position="67"/>
    </location>
</feature>
<name>A0ACA9T0S2_9GLOM</name>
<sequence length="67" mass="7654">MIPPCPRCGKDDFKKTRDQKAHLKRKFKYKPKPIPQIKDQVIVQDLGTGSGPATQAYREKITSQNDI</sequence>
<reference evidence="1" key="1">
    <citation type="submission" date="2021-06" db="EMBL/GenBank/DDBJ databases">
        <authorList>
            <person name="Kallberg Y."/>
            <person name="Tangrot J."/>
            <person name="Rosling A."/>
        </authorList>
    </citation>
    <scope>NUCLEOTIDE SEQUENCE</scope>
    <source>
        <strain evidence="1">MA461A</strain>
    </source>
</reference>
<dbReference type="Proteomes" id="UP000789920">
    <property type="component" value="Unassembled WGS sequence"/>
</dbReference>
<gene>
    <name evidence="1" type="ORF">RPERSI_LOCUS36574</name>
</gene>
<evidence type="ECO:0000313" key="2">
    <source>
        <dbReference type="Proteomes" id="UP000789920"/>
    </source>
</evidence>
<accession>A0ACA9T0S2</accession>
<proteinExistence type="predicted"/>
<dbReference type="EMBL" id="CAJVQC010176331">
    <property type="protein sequence ID" value="CAG8851457.1"/>
    <property type="molecule type" value="Genomic_DNA"/>
</dbReference>
<protein>
    <submittedName>
        <fullName evidence="1">27966_t:CDS:1</fullName>
    </submittedName>
</protein>
<keyword evidence="2" id="KW-1185">Reference proteome</keyword>